<name>A0A158A7B0_9BURK</name>
<protein>
    <submittedName>
        <fullName evidence="1">Uncharacterized protein</fullName>
    </submittedName>
</protein>
<dbReference type="Proteomes" id="UP000054903">
    <property type="component" value="Unassembled WGS sequence"/>
</dbReference>
<gene>
    <name evidence="1" type="ORF">AWB77_01455</name>
</gene>
<proteinExistence type="predicted"/>
<comment type="caution">
    <text evidence="1">The sequence shown here is derived from an EMBL/GenBank/DDBJ whole genome shotgun (WGS) entry which is preliminary data.</text>
</comment>
<sequence length="57" mass="6070">MLNAFSMSLCNKYAVLDVYDDAGMADALAAALTAYGYHALVSHGGTPLFKSHKHGRP</sequence>
<reference evidence="1" key="1">
    <citation type="submission" date="2016-01" db="EMBL/GenBank/DDBJ databases">
        <authorList>
            <person name="Peeters C."/>
        </authorList>
    </citation>
    <scope>NUCLEOTIDE SEQUENCE</scope>
    <source>
        <strain evidence="1">LMG 29320</strain>
    </source>
</reference>
<accession>A0A158A7B0</accession>
<keyword evidence="2" id="KW-1185">Reference proteome</keyword>
<organism evidence="1 2">
    <name type="scientific">Caballeronia fortuita</name>
    <dbReference type="NCBI Taxonomy" id="1777138"/>
    <lineage>
        <taxon>Bacteria</taxon>
        <taxon>Pseudomonadati</taxon>
        <taxon>Pseudomonadota</taxon>
        <taxon>Betaproteobacteria</taxon>
        <taxon>Burkholderiales</taxon>
        <taxon>Burkholderiaceae</taxon>
        <taxon>Caballeronia</taxon>
    </lineage>
</organism>
<evidence type="ECO:0000313" key="1">
    <source>
        <dbReference type="EMBL" id="SAK53678.1"/>
    </source>
</evidence>
<dbReference type="EMBL" id="FCNX02000003">
    <property type="protein sequence ID" value="SAK53678.1"/>
    <property type="molecule type" value="Genomic_DNA"/>
</dbReference>
<dbReference type="AlphaFoldDB" id="A0A158A7B0"/>
<evidence type="ECO:0000313" key="2">
    <source>
        <dbReference type="Proteomes" id="UP000054903"/>
    </source>
</evidence>